<evidence type="ECO:0000313" key="4">
    <source>
        <dbReference type="Proteomes" id="UP000320209"/>
    </source>
</evidence>
<dbReference type="AlphaFoldDB" id="A0A543A8E3"/>
<accession>A0A543A8E3</accession>
<dbReference type="EMBL" id="VFOV01000001">
    <property type="protein sequence ID" value="TQL68871.1"/>
    <property type="molecule type" value="Genomic_DNA"/>
</dbReference>
<dbReference type="RefSeq" id="WP_141780802.1">
    <property type="nucleotide sequence ID" value="NZ_VFOV01000001.1"/>
</dbReference>
<feature type="region of interest" description="Disordered" evidence="1">
    <location>
        <begin position="317"/>
        <end position="356"/>
    </location>
</feature>
<proteinExistence type="predicted"/>
<name>A0A543A8E3_9ACTN</name>
<evidence type="ECO:0000256" key="1">
    <source>
        <dbReference type="SAM" id="MobiDB-lite"/>
    </source>
</evidence>
<dbReference type="GO" id="GO:0003697">
    <property type="term" value="F:single-stranded DNA binding"/>
    <property type="evidence" value="ECO:0007669"/>
    <property type="project" value="InterPro"/>
</dbReference>
<comment type="caution">
    <text evidence="3">The sequence shown here is derived from an EMBL/GenBank/DDBJ whole genome shotgun (WGS) entry which is preliminary data.</text>
</comment>
<gene>
    <name evidence="3" type="ORF">FB381_2770</name>
</gene>
<reference evidence="3 4" key="1">
    <citation type="submission" date="2019-06" db="EMBL/GenBank/DDBJ databases">
        <title>Sequencing the genomes of 1000 actinobacteria strains.</title>
        <authorList>
            <person name="Klenk H.-P."/>
        </authorList>
    </citation>
    <scope>NUCLEOTIDE SEQUENCE [LARGE SCALE GENOMIC DNA]</scope>
    <source>
        <strain evidence="3 4">DSM 25218</strain>
    </source>
</reference>
<dbReference type="InterPro" id="IPR013610">
    <property type="entry name" value="ArdC_N"/>
</dbReference>
<evidence type="ECO:0000259" key="2">
    <source>
        <dbReference type="Pfam" id="PF08401"/>
    </source>
</evidence>
<sequence>MSTTLTERQARKQAEREAKLEAVQQRLTTAVEQLVTGDDWRRALEFSAKFRSRSFRNSMLIAVQHAEAYEQGRVPTPFPTYVAGYKQWLTLGRQVRKGEAGYQILSPKTARFATSTPSDPSSWRRLATNEKAQPGETVRTRMTGVRLAYVWDISLTEGDDLPTTPAPQILKGEAPEGLWDGLADLITEEGYELRLVSNATAIGGANGLTDFQTREVSVRIDMDDSAQVKSLCHELGHVLLTDPDSPDAPFHRGIAEVEAESVALMVGAAHSMDTSAYTVPYVTTWANTVPETNPVEVVQATAERVRRAALGILDRLDTHQTATGAPPGLEPRVPTAKAPQAERTVQHVKPSEAIGL</sequence>
<keyword evidence="4" id="KW-1185">Reference proteome</keyword>
<feature type="domain" description="N-terminal" evidence="2">
    <location>
        <begin position="21"/>
        <end position="130"/>
    </location>
</feature>
<evidence type="ECO:0000313" key="3">
    <source>
        <dbReference type="EMBL" id="TQL68871.1"/>
    </source>
</evidence>
<dbReference type="Pfam" id="PF08401">
    <property type="entry name" value="ArdcN"/>
    <property type="match status" value="1"/>
</dbReference>
<protein>
    <recommendedName>
        <fullName evidence="2">N-terminal domain-containing protein</fullName>
    </recommendedName>
</protein>
<dbReference type="OrthoDB" id="7605626at2"/>
<dbReference type="Proteomes" id="UP000320209">
    <property type="component" value="Unassembled WGS sequence"/>
</dbReference>
<organism evidence="3 4">
    <name type="scientific">Nocardioides albertanoniae</name>
    <dbReference type="NCBI Taxonomy" id="1175486"/>
    <lineage>
        <taxon>Bacteria</taxon>
        <taxon>Bacillati</taxon>
        <taxon>Actinomycetota</taxon>
        <taxon>Actinomycetes</taxon>
        <taxon>Propionibacteriales</taxon>
        <taxon>Nocardioidaceae</taxon>
        <taxon>Nocardioides</taxon>
    </lineage>
</organism>